<dbReference type="Proteomes" id="UP001168821">
    <property type="component" value="Unassembled WGS sequence"/>
</dbReference>
<gene>
    <name evidence="1" type="ORF">Zmor_000654</name>
</gene>
<name>A0AA38J558_9CUCU</name>
<sequence length="112" mass="12880">MSSLSFYSPSFDICQKKMYLKFCLWAYLFLNRRARARNRISVTGFFSVLVHASCTATALPSRVAVPSSRDFQFQGRRPQVQEEPVLKEVAAQEERPCGTCYFFTCCFIIVDI</sequence>
<organism evidence="1 2">
    <name type="scientific">Zophobas morio</name>
    <dbReference type="NCBI Taxonomy" id="2755281"/>
    <lineage>
        <taxon>Eukaryota</taxon>
        <taxon>Metazoa</taxon>
        <taxon>Ecdysozoa</taxon>
        <taxon>Arthropoda</taxon>
        <taxon>Hexapoda</taxon>
        <taxon>Insecta</taxon>
        <taxon>Pterygota</taxon>
        <taxon>Neoptera</taxon>
        <taxon>Endopterygota</taxon>
        <taxon>Coleoptera</taxon>
        <taxon>Polyphaga</taxon>
        <taxon>Cucujiformia</taxon>
        <taxon>Tenebrionidae</taxon>
        <taxon>Zophobas</taxon>
    </lineage>
</organism>
<protein>
    <submittedName>
        <fullName evidence="1">Uncharacterized protein</fullName>
    </submittedName>
</protein>
<evidence type="ECO:0000313" key="1">
    <source>
        <dbReference type="EMBL" id="KAJ3665142.1"/>
    </source>
</evidence>
<dbReference type="EMBL" id="JALNTZ010000001">
    <property type="protein sequence ID" value="KAJ3665142.1"/>
    <property type="molecule type" value="Genomic_DNA"/>
</dbReference>
<evidence type="ECO:0000313" key="2">
    <source>
        <dbReference type="Proteomes" id="UP001168821"/>
    </source>
</evidence>
<accession>A0AA38J558</accession>
<dbReference type="AlphaFoldDB" id="A0AA38J558"/>
<proteinExistence type="predicted"/>
<keyword evidence="2" id="KW-1185">Reference proteome</keyword>
<reference evidence="1" key="1">
    <citation type="journal article" date="2023" name="G3 (Bethesda)">
        <title>Whole genome assemblies of Zophobas morio and Tenebrio molitor.</title>
        <authorList>
            <person name="Kaur S."/>
            <person name="Stinson S.A."/>
            <person name="diCenzo G.C."/>
        </authorList>
    </citation>
    <scope>NUCLEOTIDE SEQUENCE</scope>
    <source>
        <strain evidence="1">QUZm001</strain>
    </source>
</reference>
<comment type="caution">
    <text evidence="1">The sequence shown here is derived from an EMBL/GenBank/DDBJ whole genome shotgun (WGS) entry which is preliminary data.</text>
</comment>